<dbReference type="InterPro" id="IPR029044">
    <property type="entry name" value="Nucleotide-diphossugar_trans"/>
</dbReference>
<evidence type="ECO:0000259" key="1">
    <source>
        <dbReference type="Pfam" id="PF10111"/>
    </source>
</evidence>
<sequence>MLSIVTPIDLGRRPRELVERVNTLASESESGGLRLIIGHGDRGGRYDSILKEGMKKYHHVTVVSEKVSSASPNMARLRNIAANAVGSEVIVFFDADIFPDTNLIRTIARQTLSGASLAMAPCLYLSRVGTRRFSSHDCARDVVERAIDFDSGLILHWAMPSSVMAVRSDDYRELGGFYEGYEGHGYEDIDFILRLALVKGLVTPSSSLLIDRPYRAPLLAEGFRGVLSTLCLSNLLDGNIAFHLFHAKDGDESYYQSRNENAALFQRRIGALVAGLRQDEDACPPIIQAFFSECKRRCIDPARFHALFDARPRYMLQRKALHIRLRRTFIKYWNRVAGRYPVAIKKKNAQSYLKHFIQ</sequence>
<proteinExistence type="predicted"/>
<feature type="domain" description="Glycosyltransferase 2-like prokaryotic type" evidence="1">
    <location>
        <begin position="33"/>
        <end position="265"/>
    </location>
</feature>
<evidence type="ECO:0000313" key="3">
    <source>
        <dbReference type="Proteomes" id="UP000325743"/>
    </source>
</evidence>
<reference evidence="2 3" key="1">
    <citation type="submission" date="2018-09" db="EMBL/GenBank/DDBJ databases">
        <title>Complete genome sequence of Cupriavidus oxalaticus T2, a bacterium capable of phenol tolerance and degradation.</title>
        <authorList>
            <person name="Yan J."/>
        </authorList>
    </citation>
    <scope>NUCLEOTIDE SEQUENCE [LARGE SCALE GENOMIC DNA]</scope>
    <source>
        <strain evidence="2 3">T2</strain>
    </source>
</reference>
<protein>
    <recommendedName>
        <fullName evidence="1">Glycosyltransferase 2-like prokaryotic type domain-containing protein</fullName>
    </recommendedName>
</protein>
<gene>
    <name evidence="2" type="ORF">D2917_00065</name>
</gene>
<dbReference type="Proteomes" id="UP000325743">
    <property type="component" value="Chromosome 1"/>
</dbReference>
<dbReference type="Gene3D" id="3.90.550.10">
    <property type="entry name" value="Spore Coat Polysaccharide Biosynthesis Protein SpsA, Chain A"/>
    <property type="match status" value="1"/>
</dbReference>
<accession>A0A5P3V8R5</accession>
<dbReference type="Pfam" id="PF10111">
    <property type="entry name" value="Glyco_tranf_2_2"/>
    <property type="match status" value="1"/>
</dbReference>
<dbReference type="RefSeq" id="WP_151069193.1">
    <property type="nucleotide sequence ID" value="NZ_CP032518.1"/>
</dbReference>
<name>A0A5P3V8R5_9BURK</name>
<dbReference type="AlphaFoldDB" id="A0A5P3V8R5"/>
<dbReference type="EMBL" id="CP032518">
    <property type="protein sequence ID" value="QEZ42784.1"/>
    <property type="molecule type" value="Genomic_DNA"/>
</dbReference>
<dbReference type="SUPFAM" id="SSF53448">
    <property type="entry name" value="Nucleotide-diphospho-sugar transferases"/>
    <property type="match status" value="1"/>
</dbReference>
<dbReference type="InterPro" id="IPR019290">
    <property type="entry name" value="GlycosylTrfase-like_prok"/>
</dbReference>
<evidence type="ECO:0000313" key="2">
    <source>
        <dbReference type="EMBL" id="QEZ42784.1"/>
    </source>
</evidence>
<organism evidence="2 3">
    <name type="scientific">Cupriavidus oxalaticus</name>
    <dbReference type="NCBI Taxonomy" id="96344"/>
    <lineage>
        <taxon>Bacteria</taxon>
        <taxon>Pseudomonadati</taxon>
        <taxon>Pseudomonadota</taxon>
        <taxon>Betaproteobacteria</taxon>
        <taxon>Burkholderiales</taxon>
        <taxon>Burkholderiaceae</taxon>
        <taxon>Cupriavidus</taxon>
    </lineage>
</organism>